<organism evidence="1 2">
    <name type="scientific">Sulfurirhabdus autotrophica</name>
    <dbReference type="NCBI Taxonomy" id="1706046"/>
    <lineage>
        <taxon>Bacteria</taxon>
        <taxon>Pseudomonadati</taxon>
        <taxon>Pseudomonadota</taxon>
        <taxon>Betaproteobacteria</taxon>
        <taxon>Nitrosomonadales</taxon>
        <taxon>Sulfuricellaceae</taxon>
        <taxon>Sulfurirhabdus</taxon>
    </lineage>
</organism>
<evidence type="ECO:0000313" key="2">
    <source>
        <dbReference type="Proteomes" id="UP000295367"/>
    </source>
</evidence>
<gene>
    <name evidence="1" type="ORF">EDC63_10880</name>
</gene>
<accession>A0A4R3Y308</accession>
<dbReference type="AlphaFoldDB" id="A0A4R3Y308"/>
<reference evidence="1 2" key="1">
    <citation type="submission" date="2019-03" db="EMBL/GenBank/DDBJ databases">
        <title>Genomic Encyclopedia of Type Strains, Phase IV (KMG-IV): sequencing the most valuable type-strain genomes for metagenomic binning, comparative biology and taxonomic classification.</title>
        <authorList>
            <person name="Goeker M."/>
        </authorList>
    </citation>
    <scope>NUCLEOTIDE SEQUENCE [LARGE SCALE GENOMIC DNA]</scope>
    <source>
        <strain evidence="1 2">DSM 100309</strain>
    </source>
</reference>
<sequence length="250" mass="27848">MAASQLLRIGKLKGSGRLLVAAKHNRRTIQAELGADSHIDATRSCLNYSLVGAETPALIASQAKDLMLNAEISKLRKDAVQGIEIIFSLPPAKHQEDTRQFFYDCMTWTCKHFGGVILSFDVHLDEAAPHAHALILPLENGRMIGSDMVGNRKHLRALQDSFYIHVASKHGLRKPNRKLLGFAKTDTEQAILNHLKNDSVMLSACWPLVRDLVHQDPFPFAELLGIKPARKRDNRTFTQIMISKGKGQTL</sequence>
<dbReference type="NCBIfam" id="NF041497">
    <property type="entry name" value="MobV"/>
    <property type="match status" value="1"/>
</dbReference>
<dbReference type="EMBL" id="SMCO01000008">
    <property type="protein sequence ID" value="TCV85872.1"/>
    <property type="molecule type" value="Genomic_DNA"/>
</dbReference>
<dbReference type="GO" id="GO:0003677">
    <property type="term" value="F:DNA binding"/>
    <property type="evidence" value="ECO:0007669"/>
    <property type="project" value="InterPro"/>
</dbReference>
<comment type="caution">
    <text evidence="1">The sequence shown here is derived from an EMBL/GenBank/DDBJ whole genome shotgun (WGS) entry which is preliminary data.</text>
</comment>
<proteinExistence type="predicted"/>
<evidence type="ECO:0000313" key="1">
    <source>
        <dbReference type="EMBL" id="TCV85872.1"/>
    </source>
</evidence>
<protein>
    <submittedName>
        <fullName evidence="1">Plasmid recombination enzyme</fullName>
    </submittedName>
</protein>
<name>A0A4R3Y308_9PROT</name>
<dbReference type="InterPro" id="IPR001668">
    <property type="entry name" value="Mob_Pre"/>
</dbReference>
<dbReference type="Pfam" id="PF01076">
    <property type="entry name" value="Mob_Pre"/>
    <property type="match status" value="1"/>
</dbReference>
<dbReference type="GO" id="GO:0006310">
    <property type="term" value="P:DNA recombination"/>
    <property type="evidence" value="ECO:0007669"/>
    <property type="project" value="InterPro"/>
</dbReference>
<dbReference type="CDD" id="cd17242">
    <property type="entry name" value="MobM_relaxase"/>
    <property type="match status" value="1"/>
</dbReference>
<keyword evidence="2" id="KW-1185">Reference proteome</keyword>
<dbReference type="Gene3D" id="3.30.930.30">
    <property type="match status" value="1"/>
</dbReference>
<dbReference type="RefSeq" id="WP_165922966.1">
    <property type="nucleotide sequence ID" value="NZ_BHVT01000037.1"/>
</dbReference>
<dbReference type="Proteomes" id="UP000295367">
    <property type="component" value="Unassembled WGS sequence"/>
</dbReference>